<gene>
    <name evidence="2" type="ORF">H8B21_19650</name>
</gene>
<evidence type="ECO:0008006" key="4">
    <source>
        <dbReference type="Google" id="ProtNLM"/>
    </source>
</evidence>
<dbReference type="Proteomes" id="UP000651112">
    <property type="component" value="Unassembled WGS sequence"/>
</dbReference>
<keyword evidence="1" id="KW-0812">Transmembrane</keyword>
<dbReference type="RefSeq" id="WP_190315557.1">
    <property type="nucleotide sequence ID" value="NZ_JACNYL010000006.1"/>
</dbReference>
<comment type="caution">
    <text evidence="2">The sequence shown here is derived from an EMBL/GenBank/DDBJ whole genome shotgun (WGS) entry which is preliminary data.</text>
</comment>
<protein>
    <recommendedName>
        <fullName evidence="4">DUF3325 domain-containing protein</fullName>
    </recommendedName>
</protein>
<feature type="transmembrane region" description="Helical" evidence="1">
    <location>
        <begin position="44"/>
        <end position="60"/>
    </location>
</feature>
<keyword evidence="3" id="KW-1185">Reference proteome</keyword>
<dbReference type="EMBL" id="JACNYL010000006">
    <property type="protein sequence ID" value="MBD1423783.1"/>
    <property type="molecule type" value="Genomic_DNA"/>
</dbReference>
<evidence type="ECO:0000256" key="1">
    <source>
        <dbReference type="SAM" id="Phobius"/>
    </source>
</evidence>
<keyword evidence="1" id="KW-1133">Transmembrane helix</keyword>
<proteinExistence type="predicted"/>
<reference evidence="2 3" key="1">
    <citation type="submission" date="2020-08" db="EMBL/GenBank/DDBJ databases">
        <title>Sphingobacterium sp. DN00404 isolated from aquaculture water.</title>
        <authorList>
            <person name="Zhang M."/>
        </authorList>
    </citation>
    <scope>NUCLEOTIDE SEQUENCE [LARGE SCALE GENOMIC DNA]</scope>
    <source>
        <strain evidence="2 3">KCTC 42746</strain>
    </source>
</reference>
<feature type="transmembrane region" description="Helical" evidence="1">
    <location>
        <begin position="67"/>
        <end position="84"/>
    </location>
</feature>
<evidence type="ECO:0000313" key="2">
    <source>
        <dbReference type="EMBL" id="MBD1423783.1"/>
    </source>
</evidence>
<organism evidence="2 3">
    <name type="scientific">Sphingobacterium chuzhouense</name>
    <dbReference type="NCBI Taxonomy" id="1742264"/>
    <lineage>
        <taxon>Bacteria</taxon>
        <taxon>Pseudomonadati</taxon>
        <taxon>Bacteroidota</taxon>
        <taxon>Sphingobacteriia</taxon>
        <taxon>Sphingobacteriales</taxon>
        <taxon>Sphingobacteriaceae</taxon>
        <taxon>Sphingobacterium</taxon>
    </lineage>
</organism>
<accession>A0ABR7XXK2</accession>
<evidence type="ECO:0000313" key="3">
    <source>
        <dbReference type="Proteomes" id="UP000651112"/>
    </source>
</evidence>
<sequence>MYSLLFLVLFFGCYLLYITSKKAKLGKVPPRLRALAQPAKNAKLIASILFVFSWLVIIIDQGVGSGTFAFGGYIMTILCIVVLLNPLNYIHWKHLLGLFVLSILIEIFIF</sequence>
<keyword evidence="1" id="KW-0472">Membrane</keyword>
<name>A0ABR7XXK2_9SPHI</name>
<feature type="transmembrane region" description="Helical" evidence="1">
    <location>
        <begin position="90"/>
        <end position="109"/>
    </location>
</feature>